<dbReference type="EMBL" id="BSCH01000012">
    <property type="protein sequence ID" value="GLG90598.1"/>
    <property type="molecule type" value="Genomic_DNA"/>
</dbReference>
<comment type="caution">
    <text evidence="2">The sequence shown here is derived from an EMBL/GenBank/DDBJ whole genome shotgun (WGS) entry which is preliminary data.</text>
</comment>
<accession>A0A9W6CIK9</accession>
<proteinExistence type="predicted"/>
<evidence type="ECO:0000313" key="3">
    <source>
        <dbReference type="Proteomes" id="UP001145094"/>
    </source>
</evidence>
<dbReference type="Proteomes" id="UP001145094">
    <property type="component" value="Unassembled WGS sequence"/>
</dbReference>
<dbReference type="InterPro" id="IPR011009">
    <property type="entry name" value="Kinase-like_dom_sf"/>
</dbReference>
<dbReference type="RefSeq" id="WP_281845397.1">
    <property type="nucleotide sequence ID" value="NZ_BSCH01000012.1"/>
</dbReference>
<organism evidence="2 3">
    <name type="scientific">Sellimonas catena</name>
    <dbReference type="NCBI Taxonomy" id="2994035"/>
    <lineage>
        <taxon>Bacteria</taxon>
        <taxon>Bacillati</taxon>
        <taxon>Bacillota</taxon>
        <taxon>Clostridia</taxon>
        <taxon>Lachnospirales</taxon>
        <taxon>Lachnospiraceae</taxon>
        <taxon>Sellimonas</taxon>
    </lineage>
</organism>
<sequence>MKSQLNTNLLGIGEALEEPVEITGGLLHKMYRVCTAEGVFAVKVLNSEIMKRPGVLENTIRSEKIAAFFSKKIPAVTALEVNGEKVCTIDGKFYMVFPWVEGNSVFPPEIQERHCAKIGEILGIMHKLAENAWQIKDTEEMMPMYKWERYLPEISVQDETWAREFCKIVPKLILWNKSACEAGNVLRKCRVISHRDLDPKNVMWDGMNPYLIDWEAAGPVNPYQEFLEVALYWADDGRGSLNRECFDALLEAYTCCKDLKKADWDIISAGGCSGMLGWLAYNIKRALGIEVADDAEILLGKQEVEKAIRELNEYQEKIRLIQKWME</sequence>
<reference evidence="2" key="1">
    <citation type="submission" date="2022-11" db="EMBL/GenBank/DDBJ databases">
        <title>Draft genome sequence of Sellimonas catena strain 18CBH55.</title>
        <authorList>
            <person name="Atsushi H."/>
            <person name="Moriya O."/>
            <person name="Mitsuo S."/>
        </authorList>
    </citation>
    <scope>NUCLEOTIDE SEQUENCE</scope>
    <source>
        <strain evidence="2">18CBH55</strain>
    </source>
</reference>
<protein>
    <submittedName>
        <fullName evidence="2">Membrane protein</fullName>
    </submittedName>
</protein>
<name>A0A9W6CIK9_9FIRM</name>
<dbReference type="InterPro" id="IPR002575">
    <property type="entry name" value="Aminoglycoside_PTrfase"/>
</dbReference>
<evidence type="ECO:0000313" key="2">
    <source>
        <dbReference type="EMBL" id="GLG90598.1"/>
    </source>
</evidence>
<gene>
    <name evidence="2" type="ORF">Selli2_20250</name>
</gene>
<evidence type="ECO:0000259" key="1">
    <source>
        <dbReference type="Pfam" id="PF01636"/>
    </source>
</evidence>
<reference evidence="2" key="3">
    <citation type="journal article" date="2023" name="Int. J. Syst. Evol. Microbiol.">
        <title>Sellimonas catena sp. nov., isolated from human faeces.</title>
        <authorList>
            <person name="Hisatomi A."/>
            <person name="Ohkuma M."/>
            <person name="Sakamoto M."/>
        </authorList>
    </citation>
    <scope>NUCLEOTIDE SEQUENCE</scope>
    <source>
        <strain evidence="2">18CBH55</strain>
    </source>
</reference>
<dbReference type="Pfam" id="PF01636">
    <property type="entry name" value="APH"/>
    <property type="match status" value="1"/>
</dbReference>
<feature type="domain" description="Aminoglycoside phosphotransferase" evidence="1">
    <location>
        <begin position="21"/>
        <end position="257"/>
    </location>
</feature>
<dbReference type="Gene3D" id="3.90.1200.10">
    <property type="match status" value="1"/>
</dbReference>
<dbReference type="AlphaFoldDB" id="A0A9W6CIK9"/>
<reference evidence="2" key="2">
    <citation type="submission" date="2022-11" db="EMBL/GenBank/DDBJ databases">
        <title>Draft genome sequence of Sellimonas catena strain 18CBH55.</title>
        <authorList>
            <person name="Hisatomi A."/>
            <person name="Ohkuma M."/>
            <person name="Sakamoto M."/>
        </authorList>
    </citation>
    <scope>NUCLEOTIDE SEQUENCE</scope>
    <source>
        <strain evidence="2">18CBH55</strain>
    </source>
</reference>
<dbReference type="SUPFAM" id="SSF56112">
    <property type="entry name" value="Protein kinase-like (PK-like)"/>
    <property type="match status" value="1"/>
</dbReference>